<dbReference type="Proteomes" id="UP000265520">
    <property type="component" value="Unassembled WGS sequence"/>
</dbReference>
<sequence length="90" mass="10324">MADTDVEDHDDSGDEYNNEMFDVDDDDFHENRVIEVRWREALDGLDHLQMQILGQPGAAGGLIDVAAEPFEGVNVDDLFRLQSFERRRQT</sequence>
<organism evidence="2 3">
    <name type="scientific">Trifolium medium</name>
    <dbReference type="NCBI Taxonomy" id="97028"/>
    <lineage>
        <taxon>Eukaryota</taxon>
        <taxon>Viridiplantae</taxon>
        <taxon>Streptophyta</taxon>
        <taxon>Embryophyta</taxon>
        <taxon>Tracheophyta</taxon>
        <taxon>Spermatophyta</taxon>
        <taxon>Magnoliopsida</taxon>
        <taxon>eudicotyledons</taxon>
        <taxon>Gunneridae</taxon>
        <taxon>Pentapetalae</taxon>
        <taxon>rosids</taxon>
        <taxon>fabids</taxon>
        <taxon>Fabales</taxon>
        <taxon>Fabaceae</taxon>
        <taxon>Papilionoideae</taxon>
        <taxon>50 kb inversion clade</taxon>
        <taxon>NPAAA clade</taxon>
        <taxon>Hologalegina</taxon>
        <taxon>IRL clade</taxon>
        <taxon>Trifolieae</taxon>
        <taxon>Trifolium</taxon>
    </lineage>
</organism>
<name>A0A392RKJ5_9FABA</name>
<protein>
    <submittedName>
        <fullName evidence="2">E3 ubiquitin-protein ligase UPL1-like</fullName>
    </submittedName>
</protein>
<evidence type="ECO:0000256" key="1">
    <source>
        <dbReference type="SAM" id="MobiDB-lite"/>
    </source>
</evidence>
<evidence type="ECO:0000313" key="3">
    <source>
        <dbReference type="Proteomes" id="UP000265520"/>
    </source>
</evidence>
<proteinExistence type="predicted"/>
<reference evidence="2 3" key="1">
    <citation type="journal article" date="2018" name="Front. Plant Sci.">
        <title>Red Clover (Trifolium pratense) and Zigzag Clover (T. medium) - A Picture of Genomic Similarities and Differences.</title>
        <authorList>
            <person name="Dluhosova J."/>
            <person name="Istvanek J."/>
            <person name="Nedelnik J."/>
            <person name="Repkova J."/>
        </authorList>
    </citation>
    <scope>NUCLEOTIDE SEQUENCE [LARGE SCALE GENOMIC DNA]</scope>
    <source>
        <strain evidence="3">cv. 10/8</strain>
        <tissue evidence="2">Leaf</tissue>
    </source>
</reference>
<comment type="caution">
    <text evidence="2">The sequence shown here is derived from an EMBL/GenBank/DDBJ whole genome shotgun (WGS) entry which is preliminary data.</text>
</comment>
<dbReference type="EMBL" id="LXQA010231117">
    <property type="protein sequence ID" value="MCI36165.1"/>
    <property type="molecule type" value="Genomic_DNA"/>
</dbReference>
<feature type="non-terminal residue" evidence="2">
    <location>
        <position position="90"/>
    </location>
</feature>
<dbReference type="AlphaFoldDB" id="A0A392RKJ5"/>
<feature type="region of interest" description="Disordered" evidence="1">
    <location>
        <begin position="1"/>
        <end position="22"/>
    </location>
</feature>
<evidence type="ECO:0000313" key="2">
    <source>
        <dbReference type="EMBL" id="MCI36165.1"/>
    </source>
</evidence>
<keyword evidence="3" id="KW-1185">Reference proteome</keyword>
<accession>A0A392RKJ5</accession>